<keyword evidence="1" id="KW-0808">Transferase</keyword>
<proteinExistence type="predicted"/>
<organism evidence="1 2">
    <name type="scientific">Nephila pilipes</name>
    <name type="common">Giant wood spider</name>
    <name type="synonym">Nephila maculata</name>
    <dbReference type="NCBI Taxonomy" id="299642"/>
    <lineage>
        <taxon>Eukaryota</taxon>
        <taxon>Metazoa</taxon>
        <taxon>Ecdysozoa</taxon>
        <taxon>Arthropoda</taxon>
        <taxon>Chelicerata</taxon>
        <taxon>Arachnida</taxon>
        <taxon>Araneae</taxon>
        <taxon>Araneomorphae</taxon>
        <taxon>Entelegynae</taxon>
        <taxon>Araneoidea</taxon>
        <taxon>Nephilidae</taxon>
        <taxon>Nephila</taxon>
    </lineage>
</organism>
<dbReference type="AlphaFoldDB" id="A0A8X6N6N8"/>
<dbReference type="Proteomes" id="UP000887013">
    <property type="component" value="Unassembled WGS sequence"/>
</dbReference>
<dbReference type="OrthoDB" id="6431035at2759"/>
<name>A0A8X6N6N8_NEPPI</name>
<reference evidence="1" key="1">
    <citation type="submission" date="2020-08" db="EMBL/GenBank/DDBJ databases">
        <title>Multicomponent nature underlies the extraordinary mechanical properties of spider dragline silk.</title>
        <authorList>
            <person name="Kono N."/>
            <person name="Nakamura H."/>
            <person name="Mori M."/>
            <person name="Yoshida Y."/>
            <person name="Ohtoshi R."/>
            <person name="Malay A.D."/>
            <person name="Moran D.A.P."/>
            <person name="Tomita M."/>
            <person name="Numata K."/>
            <person name="Arakawa K."/>
        </authorList>
    </citation>
    <scope>NUCLEOTIDE SEQUENCE</scope>
</reference>
<protein>
    <submittedName>
        <fullName evidence="1">Putative RNA-directed DNA polymerase from transposon X-element</fullName>
    </submittedName>
</protein>
<gene>
    <name evidence="1" type="primary">X-elementORF2_795</name>
    <name evidence="1" type="ORF">NPIL_677131</name>
</gene>
<keyword evidence="2" id="KW-1185">Reference proteome</keyword>
<dbReference type="EMBL" id="BMAW01054504">
    <property type="protein sequence ID" value="GFS96666.1"/>
    <property type="molecule type" value="Genomic_DNA"/>
</dbReference>
<comment type="caution">
    <text evidence="1">The sequence shown here is derived from an EMBL/GenBank/DDBJ whole genome shotgun (WGS) entry which is preliminary data.</text>
</comment>
<evidence type="ECO:0000313" key="1">
    <source>
        <dbReference type="EMBL" id="GFS96666.1"/>
    </source>
</evidence>
<accession>A0A8X6N6N8</accession>
<evidence type="ECO:0000313" key="2">
    <source>
        <dbReference type="Proteomes" id="UP000887013"/>
    </source>
</evidence>
<keyword evidence="1" id="KW-0548">Nucleotidyltransferase</keyword>
<sequence length="170" mass="19924">MDNINSPALNTISSTKWTSFQSHLKELLPGNPKINTKEEIDEAIVNFNNQYHSAINCSSKLKIIQSQPYTIPPSLRRKIKIKNIARKRWQETEDPRYKTTLNKLNKEVKKLFKEIKKNSWKNLFKDAQPDDLSLHKIINNRKKKKNRHSASTWRLWNSNSRITGNGRINS</sequence>
<keyword evidence="1" id="KW-0695">RNA-directed DNA polymerase</keyword>
<dbReference type="GO" id="GO:0003964">
    <property type="term" value="F:RNA-directed DNA polymerase activity"/>
    <property type="evidence" value="ECO:0007669"/>
    <property type="project" value="UniProtKB-KW"/>
</dbReference>